<dbReference type="Gramene" id="TraesSTA7A03G04012480.1">
    <property type="protein sequence ID" value="TraesSTA7A03G04012480.1"/>
    <property type="gene ID" value="TraesSTA7A03G04012480"/>
</dbReference>
<dbReference type="SMR" id="A0A3B6RRM3"/>
<dbReference type="Proteomes" id="UP000019116">
    <property type="component" value="Chromosome 7A"/>
</dbReference>
<keyword evidence="2" id="KW-1185">Reference proteome</keyword>
<dbReference type="Gramene" id="TraesCS7A03G1237000.1">
    <property type="protein sequence ID" value="TraesCS7A03G1237000.1.CDS"/>
    <property type="gene ID" value="TraesCS7A03G1237000"/>
</dbReference>
<dbReference type="Gramene" id="TraesRN7A0101230600.1">
    <property type="protein sequence ID" value="TraesRN7A0101230600.1"/>
    <property type="gene ID" value="TraesRN7A0101230600"/>
</dbReference>
<dbReference type="STRING" id="4565.A0A3B6RRM3"/>
<reference evidence="1" key="1">
    <citation type="submission" date="2018-08" db="EMBL/GenBank/DDBJ databases">
        <authorList>
            <person name="Rossello M."/>
        </authorList>
    </citation>
    <scope>NUCLEOTIDE SEQUENCE [LARGE SCALE GENOMIC DNA]</scope>
    <source>
        <strain evidence="1">cv. Chinese Spring</strain>
    </source>
</reference>
<name>A0A3B6RRM3_WHEAT</name>
<protein>
    <recommendedName>
        <fullName evidence="3">Aldehyde oxidase 4</fullName>
    </recommendedName>
</protein>
<dbReference type="Gramene" id="TraesARI7A03G03992410.1">
    <property type="protein sequence ID" value="TraesARI7A03G03992410.1"/>
    <property type="gene ID" value="TraesARI7A03G03992410"/>
</dbReference>
<dbReference type="Gramene" id="TraesSYM7A03G03971240.1">
    <property type="protein sequence ID" value="TraesSYM7A03G03971240.1"/>
    <property type="gene ID" value="TraesSYM7A03G03971240"/>
</dbReference>
<evidence type="ECO:0000313" key="2">
    <source>
        <dbReference type="Proteomes" id="UP000019116"/>
    </source>
</evidence>
<dbReference type="Gramene" id="TraesMAC7A03G04014660.1">
    <property type="protein sequence ID" value="TraesMAC7A03G04014660.1"/>
    <property type="gene ID" value="TraesMAC7A03G04014660"/>
</dbReference>
<organism evidence="1">
    <name type="scientific">Triticum aestivum</name>
    <name type="common">Wheat</name>
    <dbReference type="NCBI Taxonomy" id="4565"/>
    <lineage>
        <taxon>Eukaryota</taxon>
        <taxon>Viridiplantae</taxon>
        <taxon>Streptophyta</taxon>
        <taxon>Embryophyta</taxon>
        <taxon>Tracheophyta</taxon>
        <taxon>Spermatophyta</taxon>
        <taxon>Magnoliopsida</taxon>
        <taxon>Liliopsida</taxon>
        <taxon>Poales</taxon>
        <taxon>Poaceae</taxon>
        <taxon>BOP clade</taxon>
        <taxon>Pooideae</taxon>
        <taxon>Triticodae</taxon>
        <taxon>Triticeae</taxon>
        <taxon>Triticinae</taxon>
        <taxon>Triticum</taxon>
    </lineage>
</organism>
<evidence type="ECO:0000313" key="1">
    <source>
        <dbReference type="EnsemblPlants" id="TraesCS7A02G509300.1"/>
    </source>
</evidence>
<dbReference type="Gramene" id="TraesLAC7A03G03970620.1">
    <property type="protein sequence ID" value="TraesLAC7A03G03970620.1"/>
    <property type="gene ID" value="TraesLAC7A03G03970620"/>
</dbReference>
<dbReference type="SUPFAM" id="SSF54292">
    <property type="entry name" value="2Fe-2S ferredoxin-like"/>
    <property type="match status" value="1"/>
</dbReference>
<dbReference type="InterPro" id="IPR036010">
    <property type="entry name" value="2Fe-2S_ferredoxin-like_sf"/>
</dbReference>
<dbReference type="EnsemblPlants" id="TraesCS7A02G509300.1">
    <property type="protein sequence ID" value="TraesCS7A02G509300.1"/>
    <property type="gene ID" value="TraesCS7A02G509300"/>
</dbReference>
<dbReference type="Gramene" id="TraesLDM7A03G04020000.1">
    <property type="protein sequence ID" value="TraesLDM7A03G04020000.1"/>
    <property type="gene ID" value="TraesLDM7A03G04020000"/>
</dbReference>
<proteinExistence type="predicted"/>
<dbReference type="Gramene" id="TraesCS7A02G509300.1">
    <property type="protein sequence ID" value="TraesCS7A02G509300.1"/>
    <property type="gene ID" value="TraesCS7A02G509300"/>
</dbReference>
<dbReference type="OMA" id="FYHIAKI"/>
<accession>A0A3B6RRM3</accession>
<dbReference type="OrthoDB" id="661604at2759"/>
<reference evidence="1" key="2">
    <citation type="submission" date="2018-10" db="UniProtKB">
        <authorList>
            <consortium name="EnsemblPlants"/>
        </authorList>
    </citation>
    <scope>IDENTIFICATION</scope>
</reference>
<dbReference type="GO" id="GO:0051536">
    <property type="term" value="F:iron-sulfur cluster binding"/>
    <property type="evidence" value="ECO:0007669"/>
    <property type="project" value="InterPro"/>
</dbReference>
<dbReference type="Gramene" id="TraesJUL7A03G04054000.1">
    <property type="protein sequence ID" value="TraesJUL7A03G04054000.1"/>
    <property type="gene ID" value="TraesJUL7A03G04054000"/>
</dbReference>
<dbReference type="Gene3D" id="3.10.20.30">
    <property type="match status" value="1"/>
</dbReference>
<sequence>MGPVKLEKVVFALNGRRHEVAGADVHPGTTLLEFIRTRTPFTGTKLGCGEDSRVEVLFLSYSHFPPFYHIAKNLVRQCLPMAD</sequence>
<dbReference type="AlphaFoldDB" id="A0A3B6RRM3"/>
<dbReference type="InterPro" id="IPR012675">
    <property type="entry name" value="Beta-grasp_dom_sf"/>
</dbReference>
<evidence type="ECO:0008006" key="3">
    <source>
        <dbReference type="Google" id="ProtNLM"/>
    </source>
</evidence>
<dbReference type="Gramene" id="TraesJAG7A03G03999180.1">
    <property type="protein sequence ID" value="TraesJAG7A03G03999180.1"/>
    <property type="gene ID" value="TraesJAG7A03G03999180"/>
</dbReference>